<dbReference type="RefSeq" id="XP_022252808.1">
    <property type="nucleotide sequence ID" value="XM_022397100.1"/>
</dbReference>
<reference evidence="2 3" key="1">
    <citation type="submission" date="2025-05" db="UniProtKB">
        <authorList>
            <consortium name="RefSeq"/>
        </authorList>
    </citation>
    <scope>IDENTIFICATION</scope>
    <source>
        <tissue evidence="2 3">Muscle</tissue>
    </source>
</reference>
<sequence>MSSGKAFGWVTVGNIHLPFIFRLCQKYVAVKIVQQEMVKKFTGLLPPYVFTCTNIKSHYITKREAKLWNEINGHHCGFQFGEEDFTTKDLIVSLADVIQFYDFLKLCQEKLSSSPSSDYTLKKDCGLLKVNETIIPYVQTEVSKIVPACMLPENVLHSATTEGTQWDVAYMRFLCQVAGLDKTKVKLDTTFVAVDKLSTTSPESGIVIAEWWPETIPLVRKPASSHHAPSDTNVTNKVTVIDSKTTPKTREAIGKTKQISFSELSDNFSIQRHTYHIVPGSEGTLPSLTASCRVKEVLKDGFCLKDHCGKLIPNHTLLYGGLTAVPACGYFVRPAASETGQPSTCESLVKSSSEQGNENEISTATLTEKIESHITVQASSKEDTSCSLDERTDRTSEVIRLKTDATNKNFTPTNIPSTNMPVVPKGILTATEMNTLCSNSKHPVELITPLPIQSQTLNMDNTQNQTSVEKCSGGYVDSESIKDDSLILSETTGFFVTNIDYSIREVNVHGKPVLAVNMDSSPEPVLVTSLTEVVNNFETGTVTSCESVLQNVLKVQMYPCSSQQRQVLVTHGVEVETGDKLVEIKDLQRYMPQLLYMFKKTDATPKDLESSEQPPLKKACTETETDSVIMCSNC</sequence>
<organism evidence="1 4">
    <name type="scientific">Limulus polyphemus</name>
    <name type="common">Atlantic horseshoe crab</name>
    <dbReference type="NCBI Taxonomy" id="6850"/>
    <lineage>
        <taxon>Eukaryota</taxon>
        <taxon>Metazoa</taxon>
        <taxon>Ecdysozoa</taxon>
        <taxon>Arthropoda</taxon>
        <taxon>Chelicerata</taxon>
        <taxon>Merostomata</taxon>
        <taxon>Xiphosura</taxon>
        <taxon>Limulidae</taxon>
        <taxon>Limulus</taxon>
    </lineage>
</organism>
<name>A0ABM1TAA2_LIMPO</name>
<evidence type="ECO:0000313" key="1">
    <source>
        <dbReference type="Proteomes" id="UP000694941"/>
    </source>
</evidence>
<dbReference type="GeneID" id="106468740"/>
<dbReference type="RefSeq" id="XP_022252807.1">
    <property type="nucleotide sequence ID" value="XM_022397099.1"/>
</dbReference>
<evidence type="ECO:0000313" key="4">
    <source>
        <dbReference type="RefSeq" id="XP_022252808.1"/>
    </source>
</evidence>
<evidence type="ECO:0000313" key="3">
    <source>
        <dbReference type="RefSeq" id="XP_022252807.1"/>
    </source>
</evidence>
<accession>A0ABM1TAA2</accession>
<gene>
    <name evidence="2 3 4" type="primary">LOC106468740</name>
</gene>
<dbReference type="Proteomes" id="UP000694941">
    <property type="component" value="Unplaced"/>
</dbReference>
<protein>
    <submittedName>
        <fullName evidence="2 3">Uncharacterized protein LOC106468740 isoform X1</fullName>
    </submittedName>
</protein>
<keyword evidence="1" id="KW-1185">Reference proteome</keyword>
<dbReference type="RefSeq" id="XP_013784638.1">
    <property type="nucleotide sequence ID" value="XM_013929184.2"/>
</dbReference>
<proteinExistence type="predicted"/>
<evidence type="ECO:0000313" key="2">
    <source>
        <dbReference type="RefSeq" id="XP_013784638.1"/>
    </source>
</evidence>